<dbReference type="PANTHER" id="PTHR43479:SF7">
    <property type="entry name" value="TETR-FAMILY TRANSCRIPTIONAL REGULATOR"/>
    <property type="match status" value="1"/>
</dbReference>
<name>A0A415E5Q9_9FIRM</name>
<dbReference type="AlphaFoldDB" id="A0A415E5Q9"/>
<gene>
    <name evidence="4" type="ORF">DW099_00020</name>
</gene>
<evidence type="ECO:0000259" key="3">
    <source>
        <dbReference type="PROSITE" id="PS50977"/>
    </source>
</evidence>
<dbReference type="Gene3D" id="1.10.357.10">
    <property type="entry name" value="Tetracycline Repressor, domain 2"/>
    <property type="match status" value="1"/>
</dbReference>
<evidence type="ECO:0000313" key="4">
    <source>
        <dbReference type="EMBL" id="RHJ89000.1"/>
    </source>
</evidence>
<dbReference type="SUPFAM" id="SSF46689">
    <property type="entry name" value="Homeodomain-like"/>
    <property type="match status" value="1"/>
</dbReference>
<sequence>MAQMTKNALADSLKTLLETRTVDKITISDITEHCGVNRMTFYYHFQDIYDLLEWSWIREANKVLNGKKTYNTWQQGFLQIFNAVSDNKQIVMNIYHSVNREQIEIYLYKLTYDLLIGVIEENAAGLEVRDDDKKFIADFYKYAFVGLILDWIKNGMKADPLQIIERLAVLLQGDIKKALSRFKTNKTYQTAADD</sequence>
<dbReference type="Pfam" id="PF00440">
    <property type="entry name" value="TetR_N"/>
    <property type="match status" value="1"/>
</dbReference>
<feature type="DNA-binding region" description="H-T-H motif" evidence="2">
    <location>
        <begin position="26"/>
        <end position="45"/>
    </location>
</feature>
<reference evidence="4 5" key="1">
    <citation type="submission" date="2018-08" db="EMBL/GenBank/DDBJ databases">
        <title>A genome reference for cultivated species of the human gut microbiota.</title>
        <authorList>
            <person name="Zou Y."/>
            <person name="Xue W."/>
            <person name="Luo G."/>
        </authorList>
    </citation>
    <scope>NUCLEOTIDE SEQUENCE [LARGE SCALE GENOMIC DNA]</scope>
    <source>
        <strain evidence="4 5">AM07-24</strain>
    </source>
</reference>
<evidence type="ECO:0000313" key="5">
    <source>
        <dbReference type="Proteomes" id="UP000284841"/>
    </source>
</evidence>
<dbReference type="EMBL" id="QRMS01000001">
    <property type="protein sequence ID" value="RHJ89000.1"/>
    <property type="molecule type" value="Genomic_DNA"/>
</dbReference>
<comment type="caution">
    <text evidence="4">The sequence shown here is derived from an EMBL/GenBank/DDBJ whole genome shotgun (WGS) entry which is preliminary data.</text>
</comment>
<dbReference type="InterPro" id="IPR039532">
    <property type="entry name" value="TetR_C_Firmicutes"/>
</dbReference>
<accession>A0A415E5Q9</accession>
<dbReference type="Pfam" id="PF14278">
    <property type="entry name" value="TetR_C_8"/>
    <property type="match status" value="1"/>
</dbReference>
<dbReference type="STRING" id="1776384.GCA_900086585_02226"/>
<dbReference type="RefSeq" id="WP_118333014.1">
    <property type="nucleotide sequence ID" value="NZ_AP025567.1"/>
</dbReference>
<evidence type="ECO:0000256" key="2">
    <source>
        <dbReference type="PROSITE-ProRule" id="PRU00335"/>
    </source>
</evidence>
<dbReference type="GO" id="GO:0003677">
    <property type="term" value="F:DNA binding"/>
    <property type="evidence" value="ECO:0007669"/>
    <property type="project" value="UniProtKB-UniRule"/>
</dbReference>
<dbReference type="InterPro" id="IPR009057">
    <property type="entry name" value="Homeodomain-like_sf"/>
</dbReference>
<proteinExistence type="predicted"/>
<dbReference type="InterPro" id="IPR001647">
    <property type="entry name" value="HTH_TetR"/>
</dbReference>
<dbReference type="PROSITE" id="PS50977">
    <property type="entry name" value="HTH_TETR_2"/>
    <property type="match status" value="1"/>
</dbReference>
<evidence type="ECO:0000256" key="1">
    <source>
        <dbReference type="ARBA" id="ARBA00023125"/>
    </source>
</evidence>
<dbReference type="Proteomes" id="UP000284841">
    <property type="component" value="Unassembled WGS sequence"/>
</dbReference>
<feature type="domain" description="HTH tetR-type" evidence="3">
    <location>
        <begin position="3"/>
        <end position="63"/>
    </location>
</feature>
<dbReference type="InterPro" id="IPR050624">
    <property type="entry name" value="HTH-type_Tx_Regulator"/>
</dbReference>
<keyword evidence="5" id="KW-1185">Reference proteome</keyword>
<dbReference type="PANTHER" id="PTHR43479">
    <property type="entry name" value="ACREF/ENVCD OPERON REPRESSOR-RELATED"/>
    <property type="match status" value="1"/>
</dbReference>
<organism evidence="4 5">
    <name type="scientific">Emergencia timonensis</name>
    <dbReference type="NCBI Taxonomy" id="1776384"/>
    <lineage>
        <taxon>Bacteria</taxon>
        <taxon>Bacillati</taxon>
        <taxon>Bacillota</taxon>
        <taxon>Clostridia</taxon>
        <taxon>Peptostreptococcales</taxon>
        <taxon>Anaerovoracaceae</taxon>
        <taxon>Emergencia</taxon>
    </lineage>
</organism>
<protein>
    <submittedName>
        <fullName evidence="4">TetR family transcriptional regulator</fullName>
    </submittedName>
</protein>
<keyword evidence="1 2" id="KW-0238">DNA-binding</keyword>
<dbReference type="OrthoDB" id="9810250at2"/>